<keyword evidence="1" id="KW-0472">Membrane</keyword>
<keyword evidence="1" id="KW-0812">Transmembrane</keyword>
<feature type="transmembrane region" description="Helical" evidence="1">
    <location>
        <begin position="217"/>
        <end position="245"/>
    </location>
</feature>
<dbReference type="Proteomes" id="UP000578030">
    <property type="component" value="Unassembled WGS sequence"/>
</dbReference>
<feature type="transmembrane region" description="Helical" evidence="1">
    <location>
        <begin position="266"/>
        <end position="286"/>
    </location>
</feature>
<keyword evidence="3" id="KW-1185">Reference proteome</keyword>
<dbReference type="AlphaFoldDB" id="A0A7W4PL64"/>
<keyword evidence="1" id="KW-1133">Transmembrane helix</keyword>
<gene>
    <name evidence="2" type="ORF">HLH28_11440</name>
</gene>
<feature type="transmembrane region" description="Helical" evidence="1">
    <location>
        <begin position="21"/>
        <end position="39"/>
    </location>
</feature>
<sequence>MPHRPPHPYRMTFDRLIRTGAGVLILVLLVPVLMIPYRIPLNYNEGWNAYLALRAMGANQALPLYPPAGSMVFNNYPPLAFPLVGLVGTYVTGDMIVAGRIVALLALLACGALVACCVRRLGGTGRAAVAAGLLLLLNAATVFSAYVAMDDPQWLAHAVMLGGLAVLLGGARRPQRGVARVATAAVLMVAGGFVKHNLVALPLAVTVWLAWCDRRALLVWCGTGLLAGLLGLGLAEWAYGPAVFADVAGHHRVMAPARLLIGIRKLPEILGLLVVGAMLCAAPRPADVRDRRAGLFALLFLGLALATGLTQRMGDGVNYNAHFETLIAACIAVGLALSRPPLRVGRLRLTPARLLCVAALPLVLAVPTRLIHAWSDLRHLPDTAGRWQAAIARVGRIPGPAACEMLAVCYWAGKTETVDFFNLTQAMLASRQAFPLDDMARRRVFGVIEYDPDATRHRNAVAASGHDPIVDPLHAAGYDPAFHGPGHIVFLTPGFLTQREANPHG</sequence>
<protein>
    <recommendedName>
        <fullName evidence="4">Glycosyltransferase RgtA/B/C/D-like domain-containing protein</fullName>
    </recommendedName>
</protein>
<feature type="transmembrane region" description="Helical" evidence="1">
    <location>
        <begin position="154"/>
        <end position="171"/>
    </location>
</feature>
<feature type="transmembrane region" description="Helical" evidence="1">
    <location>
        <begin position="350"/>
        <end position="371"/>
    </location>
</feature>
<feature type="transmembrane region" description="Helical" evidence="1">
    <location>
        <begin position="292"/>
        <end position="309"/>
    </location>
</feature>
<feature type="transmembrane region" description="Helical" evidence="1">
    <location>
        <begin position="321"/>
        <end position="338"/>
    </location>
</feature>
<evidence type="ECO:0000256" key="1">
    <source>
        <dbReference type="SAM" id="Phobius"/>
    </source>
</evidence>
<feature type="transmembrane region" description="Helical" evidence="1">
    <location>
        <begin position="127"/>
        <end position="148"/>
    </location>
</feature>
<name>A0A7W4PL64_9PROT</name>
<dbReference type="EMBL" id="JABEQM010000008">
    <property type="protein sequence ID" value="MBB2202177.1"/>
    <property type="molecule type" value="Genomic_DNA"/>
</dbReference>
<dbReference type="RefSeq" id="WP_182959155.1">
    <property type="nucleotide sequence ID" value="NZ_JABEQM010000008.1"/>
</dbReference>
<feature type="transmembrane region" description="Helical" evidence="1">
    <location>
        <begin position="95"/>
        <end position="115"/>
    </location>
</feature>
<proteinExistence type="predicted"/>
<reference evidence="2 3" key="1">
    <citation type="submission" date="2020-04" db="EMBL/GenBank/DDBJ databases">
        <title>Description of novel Gluconacetobacter.</title>
        <authorList>
            <person name="Sombolestani A."/>
        </authorList>
    </citation>
    <scope>NUCLEOTIDE SEQUENCE [LARGE SCALE GENOMIC DNA]</scope>
    <source>
        <strain evidence="2 3">LMG 27802</strain>
    </source>
</reference>
<evidence type="ECO:0000313" key="3">
    <source>
        <dbReference type="Proteomes" id="UP000578030"/>
    </source>
</evidence>
<organism evidence="2 3">
    <name type="scientific">Gluconacetobacter tumulisoli</name>
    <dbReference type="NCBI Taxonomy" id="1286189"/>
    <lineage>
        <taxon>Bacteria</taxon>
        <taxon>Pseudomonadati</taxon>
        <taxon>Pseudomonadota</taxon>
        <taxon>Alphaproteobacteria</taxon>
        <taxon>Acetobacterales</taxon>
        <taxon>Acetobacteraceae</taxon>
        <taxon>Gluconacetobacter</taxon>
    </lineage>
</organism>
<evidence type="ECO:0000313" key="2">
    <source>
        <dbReference type="EMBL" id="MBB2202177.1"/>
    </source>
</evidence>
<accession>A0A7W4PL64</accession>
<evidence type="ECO:0008006" key="4">
    <source>
        <dbReference type="Google" id="ProtNLM"/>
    </source>
</evidence>
<comment type="caution">
    <text evidence="2">The sequence shown here is derived from an EMBL/GenBank/DDBJ whole genome shotgun (WGS) entry which is preliminary data.</text>
</comment>